<evidence type="ECO:0000313" key="2">
    <source>
        <dbReference type="Proteomes" id="UP000196084"/>
    </source>
</evidence>
<accession>A0A202E910</accession>
<dbReference type="InterPro" id="IPR017437">
    <property type="entry name" value="ATP-NAD_kinase_PpnK-typ_C"/>
</dbReference>
<dbReference type="SUPFAM" id="SSF111331">
    <property type="entry name" value="NAD kinase/diacylglycerol kinase-like"/>
    <property type="match status" value="1"/>
</dbReference>
<keyword evidence="2" id="KW-1185">Reference proteome</keyword>
<dbReference type="GO" id="GO:0003951">
    <property type="term" value="F:NAD+ kinase activity"/>
    <property type="evidence" value="ECO:0007669"/>
    <property type="project" value="InterPro"/>
</dbReference>
<reference evidence="1 2" key="1">
    <citation type="submission" date="2017-02" db="EMBL/GenBank/DDBJ databases">
        <title>Natronthermophilus aegyptiacus gen. nov.,sp. nov., an aerobic, extremely halophilic alkalithermophilic archaeon isolated from the athalassohaline Wadi An Natrun, Egypt.</title>
        <authorList>
            <person name="Zhao B."/>
        </authorList>
    </citation>
    <scope>NUCLEOTIDE SEQUENCE [LARGE SCALE GENOMIC DNA]</scope>
    <source>
        <strain evidence="1 2">CGMCC 1.3597</strain>
    </source>
</reference>
<dbReference type="Proteomes" id="UP000196084">
    <property type="component" value="Unassembled WGS sequence"/>
</dbReference>
<comment type="caution">
    <text evidence="1">The sequence shown here is derived from an EMBL/GenBank/DDBJ whole genome shotgun (WGS) entry which is preliminary data.</text>
</comment>
<dbReference type="AlphaFoldDB" id="A0A202E910"/>
<name>A0A202E910_9EURY</name>
<dbReference type="Gene3D" id="2.60.200.30">
    <property type="entry name" value="Probable inorganic polyphosphate/atp-NAD kinase, domain 2"/>
    <property type="match status" value="1"/>
</dbReference>
<proteinExistence type="predicted"/>
<dbReference type="InterPro" id="IPR016064">
    <property type="entry name" value="NAD/diacylglycerol_kinase_sf"/>
</dbReference>
<evidence type="ECO:0000313" key="1">
    <source>
        <dbReference type="EMBL" id="OVE84763.1"/>
    </source>
</evidence>
<dbReference type="OrthoDB" id="170401at2157"/>
<gene>
    <name evidence="1" type="ORF">B2G88_10300</name>
</gene>
<organism evidence="1 2">
    <name type="scientific">Natronolimnobius baerhuensis</name>
    <dbReference type="NCBI Taxonomy" id="253108"/>
    <lineage>
        <taxon>Archaea</taxon>
        <taxon>Methanobacteriati</taxon>
        <taxon>Methanobacteriota</taxon>
        <taxon>Stenosarchaea group</taxon>
        <taxon>Halobacteria</taxon>
        <taxon>Halobacteriales</taxon>
        <taxon>Natrialbaceae</taxon>
        <taxon>Natronolimnobius</taxon>
    </lineage>
</organism>
<dbReference type="EMBL" id="MWPH01000002">
    <property type="protein sequence ID" value="OVE84763.1"/>
    <property type="molecule type" value="Genomic_DNA"/>
</dbReference>
<dbReference type="PANTHER" id="PTHR20275:SF0">
    <property type="entry name" value="NAD KINASE"/>
    <property type="match status" value="1"/>
</dbReference>
<dbReference type="GO" id="GO:0019674">
    <property type="term" value="P:NAD+ metabolic process"/>
    <property type="evidence" value="ECO:0007669"/>
    <property type="project" value="InterPro"/>
</dbReference>
<protein>
    <recommendedName>
        <fullName evidence="3">ATP-NAD kinase</fullName>
    </recommendedName>
</protein>
<dbReference type="RefSeq" id="WP_087714711.1">
    <property type="nucleotide sequence ID" value="NZ_MWPH01000002.1"/>
</dbReference>
<dbReference type="Pfam" id="PF20143">
    <property type="entry name" value="NAD_kinase_C"/>
    <property type="match status" value="1"/>
</dbReference>
<dbReference type="PANTHER" id="PTHR20275">
    <property type="entry name" value="NAD KINASE"/>
    <property type="match status" value="1"/>
</dbReference>
<dbReference type="GO" id="GO:0006741">
    <property type="term" value="P:NADP+ biosynthetic process"/>
    <property type="evidence" value="ECO:0007669"/>
    <property type="project" value="TreeGrafter"/>
</dbReference>
<evidence type="ECO:0008006" key="3">
    <source>
        <dbReference type="Google" id="ProtNLM"/>
    </source>
</evidence>
<sequence length="268" mass="27578">MDAAWSGRDEFAVGVVDCDAPESDHASAVATLVSGTDCPQGLECIRGNLETLQDADLDLLIAEGEGALSAVARSPLSRPVLPVGDVSGIETVAREYVPAVLPVVFDGGAREVTHPVLSAEIVDGDGTALGIEQALFDVTLVTDEPARISEFAVRSRGDTVASFRADGVVVSTPAGSHGYASTLEAPQLSAAIDAVAVTPIAPFVTKTSRWVLPDDGVRLTVERDEGPIQVVADEQECTTIAVDGAVTVSATDALSTLAVPEDALESDA</sequence>